<comment type="caution">
    <text evidence="3">The sequence shown here is derived from an EMBL/GenBank/DDBJ whole genome shotgun (WGS) entry which is preliminary data.</text>
</comment>
<sequence length="158" mass="17144">MRQPQLLPESLPASDIDAFVATLGSHRDRAMVLAMLLGGLRSAEARGLLLADVDMGRRRLRVIGKGGKERYVPVDAAFFTEVAAYLRLERPAGLSTPQCFVVLRGPTTGRRLVRQGCAACFAVTVNSPGPSGCVRIGCAIPMVPNWLLRELICLHYGR</sequence>
<proteinExistence type="predicted"/>
<dbReference type="InterPro" id="IPR002104">
    <property type="entry name" value="Integrase_catalytic"/>
</dbReference>
<organism evidence="3 4">
    <name type="scientific">Mycobacterium kansasii</name>
    <dbReference type="NCBI Taxonomy" id="1768"/>
    <lineage>
        <taxon>Bacteria</taxon>
        <taxon>Bacillati</taxon>
        <taxon>Actinomycetota</taxon>
        <taxon>Actinomycetes</taxon>
        <taxon>Mycobacteriales</taxon>
        <taxon>Mycobacteriaceae</taxon>
        <taxon>Mycobacterium</taxon>
    </lineage>
</organism>
<dbReference type="GO" id="GO:0015074">
    <property type="term" value="P:DNA integration"/>
    <property type="evidence" value="ECO:0007669"/>
    <property type="project" value="InterPro"/>
</dbReference>
<dbReference type="EMBL" id="MVBN01000004">
    <property type="protein sequence ID" value="OOK74585.1"/>
    <property type="molecule type" value="Genomic_DNA"/>
</dbReference>
<dbReference type="SUPFAM" id="SSF56349">
    <property type="entry name" value="DNA breaking-rejoining enzymes"/>
    <property type="match status" value="1"/>
</dbReference>
<dbReference type="Gene3D" id="1.10.443.10">
    <property type="entry name" value="Intergrase catalytic core"/>
    <property type="match status" value="1"/>
</dbReference>
<dbReference type="PROSITE" id="PS51898">
    <property type="entry name" value="TYR_RECOMBINASE"/>
    <property type="match status" value="1"/>
</dbReference>
<evidence type="ECO:0000313" key="4">
    <source>
        <dbReference type="Proteomes" id="UP000188532"/>
    </source>
</evidence>
<evidence type="ECO:0000259" key="2">
    <source>
        <dbReference type="PROSITE" id="PS51898"/>
    </source>
</evidence>
<keyword evidence="1" id="KW-0233">DNA recombination</keyword>
<accession>A0A1V3X601</accession>
<reference evidence="3 4" key="1">
    <citation type="submission" date="2017-02" db="EMBL/GenBank/DDBJ databases">
        <title>Complete genome sequences of Mycobacterium kansasii strains isolated from rhesus macaques.</title>
        <authorList>
            <person name="Panda A."/>
            <person name="Nagaraj S."/>
            <person name="Zhao X."/>
            <person name="Tettelin H."/>
            <person name="Detolla L.J."/>
        </authorList>
    </citation>
    <scope>NUCLEOTIDE SEQUENCE [LARGE SCALE GENOMIC DNA]</scope>
    <source>
        <strain evidence="3 4">11-3469</strain>
    </source>
</reference>
<dbReference type="GO" id="GO:0003677">
    <property type="term" value="F:DNA binding"/>
    <property type="evidence" value="ECO:0007669"/>
    <property type="project" value="InterPro"/>
</dbReference>
<dbReference type="AlphaFoldDB" id="A0A1V3X601"/>
<dbReference type="InterPro" id="IPR011010">
    <property type="entry name" value="DNA_brk_join_enz"/>
</dbReference>
<dbReference type="Proteomes" id="UP000188532">
    <property type="component" value="Unassembled WGS sequence"/>
</dbReference>
<feature type="domain" description="Tyr recombinase" evidence="2">
    <location>
        <begin position="6"/>
        <end position="158"/>
    </location>
</feature>
<dbReference type="InterPro" id="IPR013762">
    <property type="entry name" value="Integrase-like_cat_sf"/>
</dbReference>
<evidence type="ECO:0000256" key="1">
    <source>
        <dbReference type="ARBA" id="ARBA00023172"/>
    </source>
</evidence>
<dbReference type="GO" id="GO:0006310">
    <property type="term" value="P:DNA recombination"/>
    <property type="evidence" value="ECO:0007669"/>
    <property type="project" value="UniProtKB-KW"/>
</dbReference>
<dbReference type="Pfam" id="PF00589">
    <property type="entry name" value="Phage_integrase"/>
    <property type="match status" value="1"/>
</dbReference>
<protein>
    <submittedName>
        <fullName evidence="3">Phage integrase family protein</fullName>
    </submittedName>
</protein>
<name>A0A1V3X601_MYCKA</name>
<evidence type="ECO:0000313" key="3">
    <source>
        <dbReference type="EMBL" id="OOK74585.1"/>
    </source>
</evidence>
<gene>
    <name evidence="3" type="ORF">BZL29_4484</name>
</gene>